<dbReference type="PROSITE" id="PS50893">
    <property type="entry name" value="ABC_TRANSPORTER_2"/>
    <property type="match status" value="1"/>
</dbReference>
<dbReference type="GO" id="GO:0016887">
    <property type="term" value="F:ATP hydrolysis activity"/>
    <property type="evidence" value="ECO:0007669"/>
    <property type="project" value="InterPro"/>
</dbReference>
<feature type="domain" description="ABC transmembrane type-1" evidence="9">
    <location>
        <begin position="135"/>
        <end position="326"/>
    </location>
</feature>
<evidence type="ECO:0000259" key="8">
    <source>
        <dbReference type="PROSITE" id="PS50893"/>
    </source>
</evidence>
<dbReference type="Gene3D" id="1.20.1560.10">
    <property type="entry name" value="ABC transporter type 1, transmembrane domain"/>
    <property type="match status" value="1"/>
</dbReference>
<feature type="transmembrane region" description="Helical" evidence="7">
    <location>
        <begin position="141"/>
        <end position="163"/>
    </location>
</feature>
<name>A0A1G7UVW0_9LACT</name>
<evidence type="ECO:0000313" key="11">
    <source>
        <dbReference type="Proteomes" id="UP000199708"/>
    </source>
</evidence>
<dbReference type="GO" id="GO:0034040">
    <property type="term" value="F:ATPase-coupled lipid transmembrane transporter activity"/>
    <property type="evidence" value="ECO:0007669"/>
    <property type="project" value="TreeGrafter"/>
</dbReference>
<feature type="transmembrane region" description="Helical" evidence="7">
    <location>
        <begin position="175"/>
        <end position="195"/>
    </location>
</feature>
<dbReference type="InterPro" id="IPR017871">
    <property type="entry name" value="ABC_transporter-like_CS"/>
</dbReference>
<accession>A0A1G7UVW0</accession>
<dbReference type="STRING" id="120956.SAMN05421791_11233"/>
<dbReference type="SUPFAM" id="SSF52540">
    <property type="entry name" value="P-loop containing nucleoside triphosphate hydrolases"/>
    <property type="match status" value="1"/>
</dbReference>
<evidence type="ECO:0000256" key="1">
    <source>
        <dbReference type="ARBA" id="ARBA00004651"/>
    </source>
</evidence>
<dbReference type="Proteomes" id="UP000199708">
    <property type="component" value="Unassembled WGS sequence"/>
</dbReference>
<sequence>MTKRELFLRTFKDVWHYGQEGFFYKALISTFSSAIPFLNFIYIAQILTHLAAKDFDHVYQLIIQYLILFLILNTLVHCLKPIVDKKHQAVLRKMTALPNEKLLVMNFHYADEATIKEKIHQINRDQLQNNSSFKVIYHNTYLLIEALIQIAFALILLAPLWQAESFYPLNWLHPYILNSILIIIIFVVIILQTILSQKTMQGMDKLSGWLIKINNTFNYLALNLGEVEAGKEIRLYHLQGKIKQHINQFMNQFDTFEKVYFGGFGKVRLVNSIGSQLITGSIYLLIGARVILGNLPVGSVVQMIGGINQLMTSLVKAMAFLNIFAQTAPMERFYELMDLPDEEAKGSIPIEKRLDNNYQLSVKNLSFTFPGAKEATLHNISEDFEVGKHYAIVGENGSGKTTFIKVMMRLYEPSQGKVMLNKIDADKYSLKEFYQLFSVVFQDFRLLGLSMAENIAVQPNYDPHQINEALDELGLKNFVDSLDKGIKSYLGTEYDPEGVNVSGGQAQKIAMARAIYKDAPVFILDEPTAALDPVAEFEIYQKFAQIVKNKTAFYISHRLSSCRFCDEILVFDQGRIVQRGSHESLVKQEGKYKDLWQAQAQYYQ</sequence>
<dbReference type="AlphaFoldDB" id="A0A1G7UVW0"/>
<dbReference type="RefSeq" id="WP_090290420.1">
    <property type="nucleotide sequence ID" value="NZ_FNCK01000012.1"/>
</dbReference>
<reference evidence="10 11" key="1">
    <citation type="submission" date="2016-10" db="EMBL/GenBank/DDBJ databases">
        <authorList>
            <person name="de Groot N.N."/>
        </authorList>
    </citation>
    <scope>NUCLEOTIDE SEQUENCE [LARGE SCALE GENOMIC DNA]</scope>
    <source>
        <strain evidence="10 11">ATCC BAA-466</strain>
    </source>
</reference>
<keyword evidence="5 7" id="KW-1133">Transmembrane helix</keyword>
<keyword evidence="4 10" id="KW-0067">ATP-binding</keyword>
<evidence type="ECO:0000256" key="7">
    <source>
        <dbReference type="SAM" id="Phobius"/>
    </source>
</evidence>
<gene>
    <name evidence="10" type="ORF">SAMN05421791_11233</name>
</gene>
<feature type="domain" description="ABC transporter" evidence="8">
    <location>
        <begin position="360"/>
        <end position="598"/>
    </location>
</feature>
<proteinExistence type="predicted"/>
<evidence type="ECO:0000259" key="9">
    <source>
        <dbReference type="PROSITE" id="PS50929"/>
    </source>
</evidence>
<dbReference type="PANTHER" id="PTHR24221:SF654">
    <property type="entry name" value="ATP-BINDING CASSETTE SUB-FAMILY B MEMBER 6"/>
    <property type="match status" value="1"/>
</dbReference>
<dbReference type="SMART" id="SM00382">
    <property type="entry name" value="AAA"/>
    <property type="match status" value="1"/>
</dbReference>
<dbReference type="PROSITE" id="PS50929">
    <property type="entry name" value="ABC_TM1F"/>
    <property type="match status" value="1"/>
</dbReference>
<dbReference type="PROSITE" id="PS00211">
    <property type="entry name" value="ABC_TRANSPORTER_1"/>
    <property type="match status" value="1"/>
</dbReference>
<dbReference type="InterPro" id="IPR011527">
    <property type="entry name" value="ABC1_TM_dom"/>
</dbReference>
<evidence type="ECO:0000256" key="6">
    <source>
        <dbReference type="ARBA" id="ARBA00023136"/>
    </source>
</evidence>
<dbReference type="PANTHER" id="PTHR24221">
    <property type="entry name" value="ATP-BINDING CASSETTE SUB-FAMILY B"/>
    <property type="match status" value="1"/>
</dbReference>
<dbReference type="GO" id="GO:0140359">
    <property type="term" value="F:ABC-type transporter activity"/>
    <property type="evidence" value="ECO:0007669"/>
    <property type="project" value="InterPro"/>
</dbReference>
<dbReference type="InterPro" id="IPR039421">
    <property type="entry name" value="Type_1_exporter"/>
</dbReference>
<dbReference type="Pfam" id="PF00005">
    <property type="entry name" value="ABC_tran"/>
    <property type="match status" value="1"/>
</dbReference>
<evidence type="ECO:0000256" key="4">
    <source>
        <dbReference type="ARBA" id="ARBA00022840"/>
    </source>
</evidence>
<keyword evidence="2 7" id="KW-0812">Transmembrane</keyword>
<dbReference type="GO" id="GO:0005886">
    <property type="term" value="C:plasma membrane"/>
    <property type="evidence" value="ECO:0007669"/>
    <property type="project" value="UniProtKB-SubCell"/>
</dbReference>
<feature type="transmembrane region" description="Helical" evidence="7">
    <location>
        <begin position="21"/>
        <end position="42"/>
    </location>
</feature>
<keyword evidence="11" id="KW-1185">Reference proteome</keyword>
<dbReference type="InterPro" id="IPR003593">
    <property type="entry name" value="AAA+_ATPase"/>
</dbReference>
<evidence type="ECO:0000256" key="3">
    <source>
        <dbReference type="ARBA" id="ARBA00022741"/>
    </source>
</evidence>
<dbReference type="EMBL" id="FNCK01000012">
    <property type="protein sequence ID" value="SDG51735.1"/>
    <property type="molecule type" value="Genomic_DNA"/>
</dbReference>
<dbReference type="GO" id="GO:0005524">
    <property type="term" value="F:ATP binding"/>
    <property type="evidence" value="ECO:0007669"/>
    <property type="project" value="UniProtKB-KW"/>
</dbReference>
<evidence type="ECO:0000256" key="2">
    <source>
        <dbReference type="ARBA" id="ARBA00022692"/>
    </source>
</evidence>
<organism evidence="10 11">
    <name type="scientific">Facklamia miroungae</name>
    <dbReference type="NCBI Taxonomy" id="120956"/>
    <lineage>
        <taxon>Bacteria</taxon>
        <taxon>Bacillati</taxon>
        <taxon>Bacillota</taxon>
        <taxon>Bacilli</taxon>
        <taxon>Lactobacillales</taxon>
        <taxon>Aerococcaceae</taxon>
        <taxon>Facklamia</taxon>
    </lineage>
</organism>
<dbReference type="OrthoDB" id="9802264at2"/>
<protein>
    <submittedName>
        <fullName evidence="10">ATP-binding cassette, subfamily B</fullName>
    </submittedName>
</protein>
<dbReference type="SUPFAM" id="SSF90123">
    <property type="entry name" value="ABC transporter transmembrane region"/>
    <property type="match status" value="1"/>
</dbReference>
<keyword evidence="6 7" id="KW-0472">Membrane</keyword>
<feature type="transmembrane region" description="Helical" evidence="7">
    <location>
        <begin position="62"/>
        <end position="83"/>
    </location>
</feature>
<evidence type="ECO:0000313" key="10">
    <source>
        <dbReference type="EMBL" id="SDG51735.1"/>
    </source>
</evidence>
<comment type="subcellular location">
    <subcellularLocation>
        <location evidence="1">Cell membrane</location>
        <topology evidence="1">Multi-pass membrane protein</topology>
    </subcellularLocation>
</comment>
<evidence type="ECO:0000256" key="5">
    <source>
        <dbReference type="ARBA" id="ARBA00022989"/>
    </source>
</evidence>
<dbReference type="Gene3D" id="3.40.50.300">
    <property type="entry name" value="P-loop containing nucleotide triphosphate hydrolases"/>
    <property type="match status" value="1"/>
</dbReference>
<dbReference type="InterPro" id="IPR036640">
    <property type="entry name" value="ABC1_TM_sf"/>
</dbReference>
<dbReference type="InterPro" id="IPR027417">
    <property type="entry name" value="P-loop_NTPase"/>
</dbReference>
<dbReference type="InterPro" id="IPR003439">
    <property type="entry name" value="ABC_transporter-like_ATP-bd"/>
</dbReference>
<keyword evidence="3" id="KW-0547">Nucleotide-binding</keyword>